<name>A0A8S1NCP9_PARPR</name>
<accession>A0A8S1NCP9</accession>
<dbReference type="GO" id="GO:0005686">
    <property type="term" value="C:U2 snRNP"/>
    <property type="evidence" value="ECO:0007669"/>
    <property type="project" value="TreeGrafter"/>
</dbReference>
<dbReference type="AlphaFoldDB" id="A0A8S1NCP9"/>
<evidence type="ECO:0000313" key="1">
    <source>
        <dbReference type="EMBL" id="CAD8084504.1"/>
    </source>
</evidence>
<dbReference type="PANTHER" id="PTHR20978">
    <property type="entry name" value="SPLICING FACTOR 3B SUBUNIT 5"/>
    <property type="match status" value="1"/>
</dbReference>
<sequence>MQDRFNFQTQTEHLHARYVGTGNPDTPKYVWNNHIHRDTLASHIGHHSRMVYFCTAENEPMCRLRYKFLTKMIQPCGPPPPDIEKAEF</sequence>
<protein>
    <recommendedName>
        <fullName evidence="3">Splicing factor subunit</fullName>
    </recommendedName>
</protein>
<comment type="caution">
    <text evidence="1">The sequence shown here is derived from an EMBL/GenBank/DDBJ whole genome shotgun (WGS) entry which is preliminary data.</text>
</comment>
<proteinExistence type="predicted"/>
<dbReference type="GO" id="GO:0000398">
    <property type="term" value="P:mRNA splicing, via spliceosome"/>
    <property type="evidence" value="ECO:0007669"/>
    <property type="project" value="TreeGrafter"/>
</dbReference>
<dbReference type="EMBL" id="CAJJDM010000075">
    <property type="protein sequence ID" value="CAD8084504.1"/>
    <property type="molecule type" value="Genomic_DNA"/>
</dbReference>
<dbReference type="Pfam" id="PF07189">
    <property type="entry name" value="SF3b10"/>
    <property type="match status" value="1"/>
</dbReference>
<keyword evidence="2" id="KW-1185">Reference proteome</keyword>
<organism evidence="1 2">
    <name type="scientific">Paramecium primaurelia</name>
    <dbReference type="NCBI Taxonomy" id="5886"/>
    <lineage>
        <taxon>Eukaryota</taxon>
        <taxon>Sar</taxon>
        <taxon>Alveolata</taxon>
        <taxon>Ciliophora</taxon>
        <taxon>Intramacronucleata</taxon>
        <taxon>Oligohymenophorea</taxon>
        <taxon>Peniculida</taxon>
        <taxon>Parameciidae</taxon>
        <taxon>Paramecium</taxon>
    </lineage>
</organism>
<dbReference type="InterPro" id="IPR009846">
    <property type="entry name" value="SF3b5/RDS3-10"/>
</dbReference>
<dbReference type="OMA" id="YDRFNIH"/>
<gene>
    <name evidence="1" type="ORF">PPRIM_AZ9-3.1.T0720118</name>
</gene>
<evidence type="ECO:0000313" key="2">
    <source>
        <dbReference type="Proteomes" id="UP000688137"/>
    </source>
</evidence>
<dbReference type="GO" id="GO:0071011">
    <property type="term" value="C:precatalytic spliceosome"/>
    <property type="evidence" value="ECO:0007669"/>
    <property type="project" value="TreeGrafter"/>
</dbReference>
<dbReference type="Proteomes" id="UP000688137">
    <property type="component" value="Unassembled WGS sequence"/>
</dbReference>
<dbReference type="PANTHER" id="PTHR20978:SF0">
    <property type="entry name" value="SPLICING FACTOR 3B SUBUNIT 5"/>
    <property type="match status" value="1"/>
</dbReference>
<evidence type="ECO:0008006" key="3">
    <source>
        <dbReference type="Google" id="ProtNLM"/>
    </source>
</evidence>
<reference evidence="1" key="1">
    <citation type="submission" date="2021-01" db="EMBL/GenBank/DDBJ databases">
        <authorList>
            <consortium name="Genoscope - CEA"/>
            <person name="William W."/>
        </authorList>
    </citation>
    <scope>NUCLEOTIDE SEQUENCE</scope>
</reference>